<organism evidence="2 3">
    <name type="scientific">Mangrovibacter plantisponsor</name>
    <dbReference type="NCBI Taxonomy" id="451513"/>
    <lineage>
        <taxon>Bacteria</taxon>
        <taxon>Pseudomonadati</taxon>
        <taxon>Pseudomonadota</taxon>
        <taxon>Gammaproteobacteria</taxon>
        <taxon>Enterobacterales</taxon>
        <taxon>Enterobacteriaceae</taxon>
        <taxon>Mangrovibacter</taxon>
    </lineage>
</organism>
<dbReference type="AlphaFoldDB" id="A0A317PQL2"/>
<keyword evidence="3" id="KW-1185">Reference proteome</keyword>
<gene>
    <name evidence="2" type="ORF">DES37_12444</name>
</gene>
<dbReference type="OrthoDB" id="9807959at2"/>
<dbReference type="InterPro" id="IPR013321">
    <property type="entry name" value="Arc_rbn_hlx_hlx"/>
</dbReference>
<evidence type="ECO:0000259" key="1">
    <source>
        <dbReference type="Pfam" id="PF15919"/>
    </source>
</evidence>
<evidence type="ECO:0000313" key="2">
    <source>
        <dbReference type="EMBL" id="PWW00846.1"/>
    </source>
</evidence>
<dbReference type="EMBL" id="QGTS01000024">
    <property type="protein sequence ID" value="PWW00846.1"/>
    <property type="molecule type" value="Genomic_DNA"/>
</dbReference>
<dbReference type="Gene3D" id="1.10.1220.10">
    <property type="entry name" value="Met repressor-like"/>
    <property type="match status" value="1"/>
</dbReference>
<dbReference type="InterPro" id="IPR031807">
    <property type="entry name" value="HicB-like"/>
</dbReference>
<dbReference type="Pfam" id="PF15919">
    <property type="entry name" value="HicB_lk_antitox"/>
    <property type="match status" value="1"/>
</dbReference>
<protein>
    <submittedName>
        <fullName evidence="2">HicB-like antitoxin of HicAB toxin-antitoxin system</fullName>
    </submittedName>
</protein>
<dbReference type="GO" id="GO:0043565">
    <property type="term" value="F:sequence-specific DNA binding"/>
    <property type="evidence" value="ECO:0007669"/>
    <property type="project" value="UniProtKB-ARBA"/>
</dbReference>
<sequence>MFFSVGVETPENTHTAFGISVPAFDKMGYCCVSAADEQAEIPVMAREAILAIVEDIIINASHSVEDITDAGYRAYAAQPDYAHCDSWFMIDIDLSVFEGKQRRVNITLPDILIKRIDSYIEGKRTMYKDRSHFLAVAARSELADNSKPHVQVDKEQ</sequence>
<dbReference type="GO" id="GO:0006355">
    <property type="term" value="P:regulation of DNA-templated transcription"/>
    <property type="evidence" value="ECO:0007669"/>
    <property type="project" value="InterPro"/>
</dbReference>
<evidence type="ECO:0000313" key="3">
    <source>
        <dbReference type="Proteomes" id="UP000246744"/>
    </source>
</evidence>
<name>A0A317PQL2_9ENTR</name>
<feature type="domain" description="HicB-like antitoxin of toxin-antitoxin system" evidence="1">
    <location>
        <begin position="6"/>
        <end position="138"/>
    </location>
</feature>
<dbReference type="Proteomes" id="UP000246744">
    <property type="component" value="Unassembled WGS sequence"/>
</dbReference>
<proteinExistence type="predicted"/>
<dbReference type="CDD" id="cd22231">
    <property type="entry name" value="RHH_NikR_HicB-like"/>
    <property type="match status" value="1"/>
</dbReference>
<comment type="caution">
    <text evidence="2">The sequence shown here is derived from an EMBL/GenBank/DDBJ whole genome shotgun (WGS) entry which is preliminary data.</text>
</comment>
<accession>A0A317PQL2</accession>
<reference evidence="2 3" key="1">
    <citation type="submission" date="2018-05" db="EMBL/GenBank/DDBJ databases">
        <title>Genomic Encyclopedia of Type Strains, Phase IV (KMG-IV): sequencing the most valuable type-strain genomes for metagenomic binning, comparative biology and taxonomic classification.</title>
        <authorList>
            <person name="Goeker M."/>
        </authorList>
    </citation>
    <scope>NUCLEOTIDE SEQUENCE [LARGE SCALE GENOMIC DNA]</scope>
    <source>
        <strain evidence="2 3">DSM 19579</strain>
    </source>
</reference>
<dbReference type="RefSeq" id="WP_051691358.1">
    <property type="nucleotide sequence ID" value="NZ_QGTS01000024.1"/>
</dbReference>